<dbReference type="InterPro" id="IPR001895">
    <property type="entry name" value="RASGEF_cat_dom"/>
</dbReference>
<dbReference type="InterPro" id="IPR023578">
    <property type="entry name" value="Ras_GEF_dom_sf"/>
</dbReference>
<reference evidence="3" key="1">
    <citation type="submission" date="2016-11" db="UniProtKB">
        <authorList>
            <consortium name="WormBaseParasite"/>
        </authorList>
    </citation>
    <scope>IDENTIFICATION</scope>
</reference>
<proteinExistence type="predicted"/>
<dbReference type="Pfam" id="PF00617">
    <property type="entry name" value="RasGEF"/>
    <property type="match status" value="1"/>
</dbReference>
<organism evidence="2 3">
    <name type="scientific">Heterorhabditis bacteriophora</name>
    <name type="common">Entomopathogenic nematode worm</name>
    <dbReference type="NCBI Taxonomy" id="37862"/>
    <lineage>
        <taxon>Eukaryota</taxon>
        <taxon>Metazoa</taxon>
        <taxon>Ecdysozoa</taxon>
        <taxon>Nematoda</taxon>
        <taxon>Chromadorea</taxon>
        <taxon>Rhabditida</taxon>
        <taxon>Rhabditina</taxon>
        <taxon>Rhabditomorpha</taxon>
        <taxon>Strongyloidea</taxon>
        <taxon>Heterorhabditidae</taxon>
        <taxon>Heterorhabditis</taxon>
    </lineage>
</organism>
<dbReference type="WBParaSite" id="Hba_09668">
    <property type="protein sequence ID" value="Hba_09668"/>
    <property type="gene ID" value="Hba_09668"/>
</dbReference>
<feature type="domain" description="Ras-GEF" evidence="1">
    <location>
        <begin position="2"/>
        <end position="29"/>
    </location>
</feature>
<dbReference type="Proteomes" id="UP000095283">
    <property type="component" value="Unplaced"/>
</dbReference>
<sequence length="29" mass="3579">MWWVATEICSEKNMQKRVKLIKKFIKIAR</sequence>
<name>A0A1I7WWV6_HETBA</name>
<dbReference type="GO" id="GO:0005085">
    <property type="term" value="F:guanyl-nucleotide exchange factor activity"/>
    <property type="evidence" value="ECO:0007669"/>
    <property type="project" value="InterPro"/>
</dbReference>
<dbReference type="SUPFAM" id="SSF48366">
    <property type="entry name" value="Ras GEF"/>
    <property type="match status" value="1"/>
</dbReference>
<evidence type="ECO:0000313" key="2">
    <source>
        <dbReference type="Proteomes" id="UP000095283"/>
    </source>
</evidence>
<evidence type="ECO:0000313" key="3">
    <source>
        <dbReference type="WBParaSite" id="Hba_09668"/>
    </source>
</evidence>
<evidence type="ECO:0000259" key="1">
    <source>
        <dbReference type="Pfam" id="PF00617"/>
    </source>
</evidence>
<dbReference type="GO" id="GO:0007264">
    <property type="term" value="P:small GTPase-mediated signal transduction"/>
    <property type="evidence" value="ECO:0007669"/>
    <property type="project" value="InterPro"/>
</dbReference>
<keyword evidence="2" id="KW-1185">Reference proteome</keyword>
<dbReference type="InterPro" id="IPR036964">
    <property type="entry name" value="RASGEF_cat_dom_sf"/>
</dbReference>
<protein>
    <submittedName>
        <fullName evidence="3">Ras-GEF domain-containing protein</fullName>
    </submittedName>
</protein>
<dbReference type="Gene3D" id="1.10.840.10">
    <property type="entry name" value="Ras guanine-nucleotide exchange factors catalytic domain"/>
    <property type="match status" value="1"/>
</dbReference>
<dbReference type="AlphaFoldDB" id="A0A1I7WWV6"/>
<accession>A0A1I7WWV6</accession>